<keyword evidence="1" id="KW-0812">Transmembrane</keyword>
<dbReference type="AlphaFoldDB" id="A0A6A6DXI2"/>
<feature type="transmembrane region" description="Helical" evidence="1">
    <location>
        <begin position="81"/>
        <end position="103"/>
    </location>
</feature>
<dbReference type="SUPFAM" id="SSF56672">
    <property type="entry name" value="DNA/RNA polymerases"/>
    <property type="match status" value="1"/>
</dbReference>
<protein>
    <recommendedName>
        <fullName evidence="4">DNA/RNA polymerase</fullName>
    </recommendedName>
</protein>
<feature type="transmembrane region" description="Helical" evidence="1">
    <location>
        <begin position="109"/>
        <end position="126"/>
    </location>
</feature>
<name>A0A6A6DXI2_9PEZI</name>
<keyword evidence="3" id="KW-1185">Reference proteome</keyword>
<dbReference type="EMBL" id="ML994646">
    <property type="protein sequence ID" value="KAF2182898.1"/>
    <property type="molecule type" value="Genomic_DNA"/>
</dbReference>
<dbReference type="OrthoDB" id="5599418at2759"/>
<dbReference type="InterPro" id="IPR043128">
    <property type="entry name" value="Rev_trsase/Diguanyl_cyclase"/>
</dbReference>
<sequence>IFFIQKKNRKLKLYINYRYFNEAIVKNYYLILLILELIDKLRGAKCYKPTAYQEPQRLDKISELIRIKLTVFKTKYRLFKYYIILFKLINILVTFQAVINYVFYKYLNIFIIVYLNNVLVYISKILKKHKIHVKKVLKKL</sequence>
<dbReference type="Proteomes" id="UP000800200">
    <property type="component" value="Unassembled WGS sequence"/>
</dbReference>
<dbReference type="InterPro" id="IPR043502">
    <property type="entry name" value="DNA/RNA_pol_sf"/>
</dbReference>
<dbReference type="Gene3D" id="3.30.70.270">
    <property type="match status" value="1"/>
</dbReference>
<gene>
    <name evidence="2" type="ORF">K469DRAFT_539433</name>
</gene>
<proteinExistence type="predicted"/>
<dbReference type="InterPro" id="IPR053134">
    <property type="entry name" value="RNA-dir_DNA_polymerase"/>
</dbReference>
<evidence type="ECO:0008006" key="4">
    <source>
        <dbReference type="Google" id="ProtNLM"/>
    </source>
</evidence>
<accession>A0A6A6DXI2</accession>
<dbReference type="PANTHER" id="PTHR24559:SF440">
    <property type="entry name" value="RIBONUCLEASE H"/>
    <property type="match status" value="1"/>
</dbReference>
<evidence type="ECO:0000313" key="2">
    <source>
        <dbReference type="EMBL" id="KAF2182898.1"/>
    </source>
</evidence>
<keyword evidence="1" id="KW-0472">Membrane</keyword>
<feature type="non-terminal residue" evidence="2">
    <location>
        <position position="140"/>
    </location>
</feature>
<keyword evidence="1" id="KW-1133">Transmembrane helix</keyword>
<evidence type="ECO:0000313" key="3">
    <source>
        <dbReference type="Proteomes" id="UP000800200"/>
    </source>
</evidence>
<organism evidence="2 3">
    <name type="scientific">Zopfia rhizophila CBS 207.26</name>
    <dbReference type="NCBI Taxonomy" id="1314779"/>
    <lineage>
        <taxon>Eukaryota</taxon>
        <taxon>Fungi</taxon>
        <taxon>Dikarya</taxon>
        <taxon>Ascomycota</taxon>
        <taxon>Pezizomycotina</taxon>
        <taxon>Dothideomycetes</taxon>
        <taxon>Dothideomycetes incertae sedis</taxon>
        <taxon>Zopfiaceae</taxon>
        <taxon>Zopfia</taxon>
    </lineage>
</organism>
<feature type="non-terminal residue" evidence="2">
    <location>
        <position position="1"/>
    </location>
</feature>
<reference evidence="2" key="1">
    <citation type="journal article" date="2020" name="Stud. Mycol.">
        <title>101 Dothideomycetes genomes: a test case for predicting lifestyles and emergence of pathogens.</title>
        <authorList>
            <person name="Haridas S."/>
            <person name="Albert R."/>
            <person name="Binder M."/>
            <person name="Bloem J."/>
            <person name="Labutti K."/>
            <person name="Salamov A."/>
            <person name="Andreopoulos B."/>
            <person name="Baker S."/>
            <person name="Barry K."/>
            <person name="Bills G."/>
            <person name="Bluhm B."/>
            <person name="Cannon C."/>
            <person name="Castanera R."/>
            <person name="Culley D."/>
            <person name="Daum C."/>
            <person name="Ezra D."/>
            <person name="Gonzalez J."/>
            <person name="Henrissat B."/>
            <person name="Kuo A."/>
            <person name="Liang C."/>
            <person name="Lipzen A."/>
            <person name="Lutzoni F."/>
            <person name="Magnuson J."/>
            <person name="Mondo S."/>
            <person name="Nolan M."/>
            <person name="Ohm R."/>
            <person name="Pangilinan J."/>
            <person name="Park H.-J."/>
            <person name="Ramirez L."/>
            <person name="Alfaro M."/>
            <person name="Sun H."/>
            <person name="Tritt A."/>
            <person name="Yoshinaga Y."/>
            <person name="Zwiers L.-H."/>
            <person name="Turgeon B."/>
            <person name="Goodwin S."/>
            <person name="Spatafora J."/>
            <person name="Crous P."/>
            <person name="Grigoriev I."/>
        </authorList>
    </citation>
    <scope>NUCLEOTIDE SEQUENCE</scope>
    <source>
        <strain evidence="2">CBS 207.26</strain>
    </source>
</reference>
<evidence type="ECO:0000256" key="1">
    <source>
        <dbReference type="SAM" id="Phobius"/>
    </source>
</evidence>
<dbReference type="PANTHER" id="PTHR24559">
    <property type="entry name" value="TRANSPOSON TY3-I GAG-POL POLYPROTEIN"/>
    <property type="match status" value="1"/>
</dbReference>